<feature type="DNA-binding region" description="OmpR/PhoB-type" evidence="7">
    <location>
        <begin position="131"/>
        <end position="227"/>
    </location>
</feature>
<dbReference type="SMART" id="SM00448">
    <property type="entry name" value="REC"/>
    <property type="match status" value="1"/>
</dbReference>
<dbReference type="AlphaFoldDB" id="A0A975B0L5"/>
<dbReference type="Pfam" id="PF00486">
    <property type="entry name" value="Trans_reg_C"/>
    <property type="match status" value="1"/>
</dbReference>
<dbReference type="Pfam" id="PF00072">
    <property type="entry name" value="Response_reg"/>
    <property type="match status" value="1"/>
</dbReference>
<dbReference type="PANTHER" id="PTHR48111:SF1">
    <property type="entry name" value="TWO-COMPONENT RESPONSE REGULATOR ORR33"/>
    <property type="match status" value="1"/>
</dbReference>
<sequence length="228" mass="26549">MKRLKLLYAEDEKKTRRDQVIYIESRYDFDIYEADDGVQALALYKKYKPDIVLTDITMPNMSGLELAKEIRKISQQTKIIIATAHSEQKKLLEAFSSDVINYLLKPINREKLRSSIDTAIETLPKNPNLNTNEIVLNESSKFNLISHEYFIDSEIIKLSKSESKLLQLLCEYKNQDITAYDIFVHVWDDLDKEFSTDSVRTLVKKLRKKLPEGILKNIYGGFYKLSVK</sequence>
<evidence type="ECO:0000259" key="9">
    <source>
        <dbReference type="PROSITE" id="PS51755"/>
    </source>
</evidence>
<dbReference type="GO" id="GO:0005829">
    <property type="term" value="C:cytosol"/>
    <property type="evidence" value="ECO:0007669"/>
    <property type="project" value="TreeGrafter"/>
</dbReference>
<keyword evidence="3" id="KW-0805">Transcription regulation</keyword>
<evidence type="ECO:0000313" key="11">
    <source>
        <dbReference type="Proteomes" id="UP000671852"/>
    </source>
</evidence>
<dbReference type="PROSITE" id="PS51755">
    <property type="entry name" value="OMPR_PHOB"/>
    <property type="match status" value="1"/>
</dbReference>
<dbReference type="InterPro" id="IPR001789">
    <property type="entry name" value="Sig_transdc_resp-reg_receiver"/>
</dbReference>
<dbReference type="RefSeq" id="WP_207560829.1">
    <property type="nucleotide sequence ID" value="NZ_CP046072.1"/>
</dbReference>
<evidence type="ECO:0000256" key="4">
    <source>
        <dbReference type="ARBA" id="ARBA00023125"/>
    </source>
</evidence>
<evidence type="ECO:0000259" key="8">
    <source>
        <dbReference type="PROSITE" id="PS50110"/>
    </source>
</evidence>
<dbReference type="KEGG" id="saqt:GJV85_07785"/>
<dbReference type="GO" id="GO:0000976">
    <property type="term" value="F:transcription cis-regulatory region binding"/>
    <property type="evidence" value="ECO:0007669"/>
    <property type="project" value="TreeGrafter"/>
</dbReference>
<dbReference type="GO" id="GO:0032993">
    <property type="term" value="C:protein-DNA complex"/>
    <property type="evidence" value="ECO:0007669"/>
    <property type="project" value="TreeGrafter"/>
</dbReference>
<evidence type="ECO:0000256" key="2">
    <source>
        <dbReference type="ARBA" id="ARBA00023012"/>
    </source>
</evidence>
<evidence type="ECO:0000256" key="1">
    <source>
        <dbReference type="ARBA" id="ARBA00022553"/>
    </source>
</evidence>
<evidence type="ECO:0000256" key="7">
    <source>
        <dbReference type="PROSITE-ProRule" id="PRU01091"/>
    </source>
</evidence>
<keyword evidence="4 7" id="KW-0238">DNA-binding</keyword>
<organism evidence="10 11">
    <name type="scientific">Sulfurimonas aquatica</name>
    <dbReference type="NCBI Taxonomy" id="2672570"/>
    <lineage>
        <taxon>Bacteria</taxon>
        <taxon>Pseudomonadati</taxon>
        <taxon>Campylobacterota</taxon>
        <taxon>Epsilonproteobacteria</taxon>
        <taxon>Campylobacterales</taxon>
        <taxon>Sulfurimonadaceae</taxon>
        <taxon>Sulfurimonas</taxon>
    </lineage>
</organism>
<evidence type="ECO:0000256" key="5">
    <source>
        <dbReference type="ARBA" id="ARBA00023163"/>
    </source>
</evidence>
<dbReference type="CDD" id="cd00383">
    <property type="entry name" value="trans_reg_C"/>
    <property type="match status" value="1"/>
</dbReference>
<gene>
    <name evidence="10" type="ORF">GJV85_07785</name>
</gene>
<dbReference type="EMBL" id="CP046072">
    <property type="protein sequence ID" value="QSZ42012.1"/>
    <property type="molecule type" value="Genomic_DNA"/>
</dbReference>
<feature type="modified residue" description="4-aspartylphosphate" evidence="6">
    <location>
        <position position="55"/>
    </location>
</feature>
<dbReference type="SUPFAM" id="SSF52172">
    <property type="entry name" value="CheY-like"/>
    <property type="match status" value="1"/>
</dbReference>
<dbReference type="SUPFAM" id="SSF46894">
    <property type="entry name" value="C-terminal effector domain of the bipartite response regulators"/>
    <property type="match status" value="1"/>
</dbReference>
<dbReference type="InterPro" id="IPR001867">
    <property type="entry name" value="OmpR/PhoB-type_DNA-bd"/>
</dbReference>
<dbReference type="Proteomes" id="UP000671852">
    <property type="component" value="Chromosome"/>
</dbReference>
<name>A0A975B0L5_9BACT</name>
<reference evidence="10" key="2">
    <citation type="submission" date="2021-04" db="EMBL/GenBank/DDBJ databases">
        <title>Isolation and characterization of a novel species of the genus Sulfurimonas.</title>
        <authorList>
            <person name="Fukui M."/>
        </authorList>
    </citation>
    <scope>NUCLEOTIDE SEQUENCE</scope>
    <source>
        <strain evidence="10">H1576</strain>
    </source>
</reference>
<feature type="domain" description="OmpR/PhoB-type" evidence="9">
    <location>
        <begin position="131"/>
        <end position="227"/>
    </location>
</feature>
<dbReference type="GO" id="GO:0000156">
    <property type="term" value="F:phosphorelay response regulator activity"/>
    <property type="evidence" value="ECO:0007669"/>
    <property type="project" value="TreeGrafter"/>
</dbReference>
<dbReference type="CDD" id="cd17536">
    <property type="entry name" value="REC_YesN-like"/>
    <property type="match status" value="1"/>
</dbReference>
<keyword evidence="1 6" id="KW-0597">Phosphoprotein</keyword>
<evidence type="ECO:0000256" key="6">
    <source>
        <dbReference type="PROSITE-ProRule" id="PRU00169"/>
    </source>
</evidence>
<dbReference type="Gene3D" id="3.40.50.2300">
    <property type="match status" value="1"/>
</dbReference>
<dbReference type="SMART" id="SM00862">
    <property type="entry name" value="Trans_reg_C"/>
    <property type="match status" value="1"/>
</dbReference>
<dbReference type="InterPro" id="IPR036388">
    <property type="entry name" value="WH-like_DNA-bd_sf"/>
</dbReference>
<dbReference type="Gene3D" id="1.10.10.10">
    <property type="entry name" value="Winged helix-like DNA-binding domain superfamily/Winged helix DNA-binding domain"/>
    <property type="match status" value="1"/>
</dbReference>
<dbReference type="PANTHER" id="PTHR48111">
    <property type="entry name" value="REGULATOR OF RPOS"/>
    <property type="match status" value="1"/>
</dbReference>
<dbReference type="GO" id="GO:0006355">
    <property type="term" value="P:regulation of DNA-templated transcription"/>
    <property type="evidence" value="ECO:0007669"/>
    <property type="project" value="InterPro"/>
</dbReference>
<dbReference type="PROSITE" id="PS50110">
    <property type="entry name" value="RESPONSE_REGULATORY"/>
    <property type="match status" value="1"/>
</dbReference>
<dbReference type="InterPro" id="IPR011006">
    <property type="entry name" value="CheY-like_superfamily"/>
</dbReference>
<proteinExistence type="predicted"/>
<keyword evidence="5" id="KW-0804">Transcription</keyword>
<evidence type="ECO:0000313" key="10">
    <source>
        <dbReference type="EMBL" id="QSZ42012.1"/>
    </source>
</evidence>
<dbReference type="InterPro" id="IPR016032">
    <property type="entry name" value="Sig_transdc_resp-reg_C-effctor"/>
</dbReference>
<dbReference type="InterPro" id="IPR039420">
    <property type="entry name" value="WalR-like"/>
</dbReference>
<keyword evidence="11" id="KW-1185">Reference proteome</keyword>
<evidence type="ECO:0000256" key="3">
    <source>
        <dbReference type="ARBA" id="ARBA00023015"/>
    </source>
</evidence>
<protein>
    <submittedName>
        <fullName evidence="10">Response regulator</fullName>
    </submittedName>
</protein>
<reference evidence="10" key="1">
    <citation type="submission" date="2019-11" db="EMBL/GenBank/DDBJ databases">
        <authorList>
            <person name="Kojima H."/>
        </authorList>
    </citation>
    <scope>NUCLEOTIDE SEQUENCE</scope>
    <source>
        <strain evidence="10">H1576</strain>
    </source>
</reference>
<keyword evidence="2" id="KW-0902">Two-component regulatory system</keyword>
<feature type="domain" description="Response regulatory" evidence="8">
    <location>
        <begin position="5"/>
        <end position="120"/>
    </location>
</feature>
<accession>A0A975B0L5</accession>